<keyword evidence="3" id="KW-1185">Reference proteome</keyword>
<dbReference type="Pfam" id="PF20072">
    <property type="entry name" value="DUF6468"/>
    <property type="match status" value="1"/>
</dbReference>
<organism evidence="2 3">
    <name type="scientific">Rhodovarius crocodyli</name>
    <dbReference type="NCBI Taxonomy" id="1979269"/>
    <lineage>
        <taxon>Bacteria</taxon>
        <taxon>Pseudomonadati</taxon>
        <taxon>Pseudomonadota</taxon>
        <taxon>Alphaproteobacteria</taxon>
        <taxon>Acetobacterales</taxon>
        <taxon>Roseomonadaceae</taxon>
        <taxon>Rhodovarius</taxon>
    </lineage>
</organism>
<evidence type="ECO:0000313" key="3">
    <source>
        <dbReference type="Proteomes" id="UP000282957"/>
    </source>
</evidence>
<accession>A0A437MHJ9</accession>
<comment type="caution">
    <text evidence="2">The sequence shown here is derived from an EMBL/GenBank/DDBJ whole genome shotgun (WGS) entry which is preliminary data.</text>
</comment>
<evidence type="ECO:0000259" key="1">
    <source>
        <dbReference type="Pfam" id="PF20072"/>
    </source>
</evidence>
<reference evidence="2 3" key="1">
    <citation type="submission" date="2019-01" db="EMBL/GenBank/DDBJ databases">
        <authorList>
            <person name="Chen W.-M."/>
        </authorList>
    </citation>
    <scope>NUCLEOTIDE SEQUENCE [LARGE SCALE GENOMIC DNA]</scope>
    <source>
        <strain evidence="2 3">CCP-6</strain>
    </source>
</reference>
<dbReference type="OrthoDB" id="7285081at2"/>
<feature type="domain" description="DUF6468" evidence="1">
    <location>
        <begin position="35"/>
        <end position="109"/>
    </location>
</feature>
<evidence type="ECO:0000313" key="2">
    <source>
        <dbReference type="EMBL" id="RVT97120.1"/>
    </source>
</evidence>
<gene>
    <name evidence="2" type="ORF">EOD42_12080</name>
</gene>
<protein>
    <recommendedName>
        <fullName evidence="1">DUF6468 domain-containing protein</fullName>
    </recommendedName>
</protein>
<dbReference type="Proteomes" id="UP000282957">
    <property type="component" value="Unassembled WGS sequence"/>
</dbReference>
<sequence>MSSIVDWAADALVLATLGLSIPVSWRLHRSLTRVRSEREALDVSAEGLTEATRAAEAALRGIRASTESAGRSLGEKVTAAEPLRDDLRYLIERAESLADRLESAVQAARPLAQEKAPAIKGFEARSATERQLIQALARRS</sequence>
<proteinExistence type="predicted"/>
<dbReference type="EMBL" id="SACL01000003">
    <property type="protein sequence ID" value="RVT97120.1"/>
    <property type="molecule type" value="Genomic_DNA"/>
</dbReference>
<dbReference type="InterPro" id="IPR045531">
    <property type="entry name" value="DUF6468"/>
</dbReference>
<dbReference type="AlphaFoldDB" id="A0A437MHJ9"/>
<dbReference type="RefSeq" id="WP_127787767.1">
    <property type="nucleotide sequence ID" value="NZ_SACL01000003.1"/>
</dbReference>
<name>A0A437MHJ9_9PROT</name>